<proteinExistence type="predicted"/>
<keyword evidence="3" id="KW-0813">Transport</keyword>
<keyword evidence="1" id="KW-0812">Transmembrane</keyword>
<comment type="caution">
    <text evidence="3">The sequence shown here is derived from an EMBL/GenBank/DDBJ whole genome shotgun (WGS) entry which is preliminary data.</text>
</comment>
<dbReference type="Proteomes" id="UP000468687">
    <property type="component" value="Unassembled WGS sequence"/>
</dbReference>
<feature type="transmembrane region" description="Helical" evidence="1">
    <location>
        <begin position="45"/>
        <end position="64"/>
    </location>
</feature>
<keyword evidence="3" id="KW-0406">Ion transport</keyword>
<evidence type="ECO:0000313" key="3">
    <source>
        <dbReference type="EMBL" id="NEN76762.1"/>
    </source>
</evidence>
<sequence>MLTQLGGIAVYPFLGDSGTGRGAFGTIGLLVLVLAVFAVRATQALTWVSLVLGGPLVVLTVLEAMRPDNGAIVVGSSLLHAVFYFYTAWALIRYMFHDDEVTNDEIWATGATFTVVAWGFAYLYIAVQVVWPGSFTAAVDPEQQRSWVELLFLSVTTLTSTGLSDVVPVLPHARSVVMLEQIAGMLYIALVIARVMALLSARKARRSS</sequence>
<feature type="transmembrane region" description="Helical" evidence="1">
    <location>
        <begin position="71"/>
        <end position="94"/>
    </location>
</feature>
<evidence type="ECO:0000259" key="2">
    <source>
        <dbReference type="Pfam" id="PF07885"/>
    </source>
</evidence>
<keyword evidence="3" id="KW-0407">Ion channel</keyword>
<reference evidence="3 4" key="1">
    <citation type="journal article" date="2014" name="Int. J. Syst. Evol. Microbiol.">
        <title>Nocardioides zeae sp. nov., isolated from the stem of Zea mays.</title>
        <authorList>
            <person name="Glaeser S.P."/>
            <person name="McInroy J.A."/>
            <person name="Busse H.J."/>
            <person name="Kampfer P."/>
        </authorList>
    </citation>
    <scope>NUCLEOTIDE SEQUENCE [LARGE SCALE GENOMIC DNA]</scope>
    <source>
        <strain evidence="3 4">JCM 30728</strain>
    </source>
</reference>
<evidence type="ECO:0000256" key="1">
    <source>
        <dbReference type="SAM" id="Phobius"/>
    </source>
</evidence>
<dbReference type="Pfam" id="PF07885">
    <property type="entry name" value="Ion_trans_2"/>
    <property type="match status" value="1"/>
</dbReference>
<dbReference type="EMBL" id="JAAGXA010000001">
    <property type="protein sequence ID" value="NEN76762.1"/>
    <property type="molecule type" value="Genomic_DNA"/>
</dbReference>
<organism evidence="3 4">
    <name type="scientific">Nocardioides zeae</name>
    <dbReference type="NCBI Taxonomy" id="1457234"/>
    <lineage>
        <taxon>Bacteria</taxon>
        <taxon>Bacillati</taxon>
        <taxon>Actinomycetota</taxon>
        <taxon>Actinomycetes</taxon>
        <taxon>Propionibacteriales</taxon>
        <taxon>Nocardioidaceae</taxon>
        <taxon>Nocardioides</taxon>
    </lineage>
</organism>
<name>A0A6P0HD30_9ACTN</name>
<dbReference type="Gene3D" id="1.10.287.70">
    <property type="match status" value="1"/>
</dbReference>
<feature type="transmembrane region" description="Helical" evidence="1">
    <location>
        <begin position="182"/>
        <end position="201"/>
    </location>
</feature>
<feature type="transmembrane region" description="Helical" evidence="1">
    <location>
        <begin position="21"/>
        <end position="39"/>
    </location>
</feature>
<keyword evidence="4" id="KW-1185">Reference proteome</keyword>
<dbReference type="AlphaFoldDB" id="A0A6P0HD30"/>
<feature type="domain" description="Potassium channel" evidence="2">
    <location>
        <begin position="115"/>
        <end position="199"/>
    </location>
</feature>
<accession>A0A6P0HD30</accession>
<keyword evidence="1" id="KW-1133">Transmembrane helix</keyword>
<dbReference type="InterPro" id="IPR013099">
    <property type="entry name" value="K_chnl_dom"/>
</dbReference>
<dbReference type="GO" id="GO:0034220">
    <property type="term" value="P:monoatomic ion transmembrane transport"/>
    <property type="evidence" value="ECO:0007669"/>
    <property type="project" value="UniProtKB-KW"/>
</dbReference>
<protein>
    <submittedName>
        <fullName evidence="3">Two pore domain potassium channel family protein</fullName>
    </submittedName>
</protein>
<feature type="transmembrane region" description="Helical" evidence="1">
    <location>
        <begin position="106"/>
        <end position="127"/>
    </location>
</feature>
<dbReference type="SUPFAM" id="SSF81324">
    <property type="entry name" value="Voltage-gated potassium channels"/>
    <property type="match status" value="1"/>
</dbReference>
<evidence type="ECO:0000313" key="4">
    <source>
        <dbReference type="Proteomes" id="UP000468687"/>
    </source>
</evidence>
<keyword evidence="1" id="KW-0472">Membrane</keyword>
<gene>
    <name evidence="3" type="ORF">G3T38_00555</name>
</gene>